<dbReference type="InterPro" id="IPR046373">
    <property type="entry name" value="Acyl-CoA_Oxase/DH_mid-dom_sf"/>
</dbReference>
<keyword evidence="4 6" id="KW-0274">FAD</keyword>
<dbReference type="EMBL" id="AP022607">
    <property type="protein sequence ID" value="BBZ15628.1"/>
    <property type="molecule type" value="Genomic_DNA"/>
</dbReference>
<evidence type="ECO:0000256" key="6">
    <source>
        <dbReference type="RuleBase" id="RU362125"/>
    </source>
</evidence>
<dbReference type="PIRSF" id="PIRSF016578">
    <property type="entry name" value="HsaA"/>
    <property type="match status" value="1"/>
</dbReference>
<dbReference type="Proteomes" id="UP000192441">
    <property type="component" value="Unassembled WGS sequence"/>
</dbReference>
<gene>
    <name evidence="11" type="ORF">BST20_07105</name>
    <name evidence="10" type="ORF">MBRA_58230</name>
</gene>
<accession>A0A7I7WIF7</accession>
<name>A0A7I7WIF7_9MYCO</name>
<evidence type="ECO:0000259" key="9">
    <source>
        <dbReference type="Pfam" id="PF02771"/>
    </source>
</evidence>
<keyword evidence="5 6" id="KW-0560">Oxidoreductase</keyword>
<dbReference type="Gene3D" id="1.20.140.10">
    <property type="entry name" value="Butyryl-CoA Dehydrogenase, subunit A, domain 3"/>
    <property type="match status" value="1"/>
</dbReference>
<evidence type="ECO:0000256" key="3">
    <source>
        <dbReference type="ARBA" id="ARBA00022630"/>
    </source>
</evidence>
<dbReference type="GO" id="GO:0005737">
    <property type="term" value="C:cytoplasm"/>
    <property type="evidence" value="ECO:0007669"/>
    <property type="project" value="TreeGrafter"/>
</dbReference>
<geneLocation type="plasmid" evidence="10 13">
    <name>pJCM12687</name>
</geneLocation>
<reference evidence="10" key="3">
    <citation type="submission" date="2020-02" db="EMBL/GenBank/DDBJ databases">
        <authorList>
            <person name="Matsumoto Y."/>
            <person name="Motooka D."/>
            <person name="Nakamura S."/>
        </authorList>
    </citation>
    <scope>NUCLEOTIDE SEQUENCE</scope>
    <source>
        <strain evidence="10">JCM 12687</strain>
        <plasmid evidence="10">pJCM12687</plasmid>
    </source>
</reference>
<feature type="domain" description="Acyl-CoA oxidase/dehydrogenase middle" evidence="8">
    <location>
        <begin position="120"/>
        <end position="215"/>
    </location>
</feature>
<evidence type="ECO:0000256" key="4">
    <source>
        <dbReference type="ARBA" id="ARBA00022827"/>
    </source>
</evidence>
<keyword evidence="3 6" id="KW-0285">Flavoprotein</keyword>
<dbReference type="EMBL" id="MVHM01000002">
    <property type="protein sequence ID" value="ORA40309.1"/>
    <property type="molecule type" value="Genomic_DNA"/>
</dbReference>
<evidence type="ECO:0000313" key="11">
    <source>
        <dbReference type="EMBL" id="ORA40309.1"/>
    </source>
</evidence>
<dbReference type="Gene3D" id="2.40.110.10">
    <property type="entry name" value="Butyryl-CoA Dehydrogenase, subunit A, domain 2"/>
    <property type="match status" value="1"/>
</dbReference>
<dbReference type="PANTHER" id="PTHR48083">
    <property type="entry name" value="MEDIUM-CHAIN SPECIFIC ACYL-COA DEHYDROGENASE, MITOCHONDRIAL-RELATED"/>
    <property type="match status" value="1"/>
</dbReference>
<dbReference type="GO" id="GO:0050660">
    <property type="term" value="F:flavin adenine dinucleotide binding"/>
    <property type="evidence" value="ECO:0007669"/>
    <property type="project" value="InterPro"/>
</dbReference>
<dbReference type="InterPro" id="IPR006091">
    <property type="entry name" value="Acyl-CoA_Oxase/DH_mid-dom"/>
</dbReference>
<evidence type="ECO:0000256" key="2">
    <source>
        <dbReference type="ARBA" id="ARBA00009347"/>
    </source>
</evidence>
<dbReference type="AlphaFoldDB" id="A0A7I7WIF7"/>
<organism evidence="11 12">
    <name type="scientific">Mycobacterium branderi</name>
    <dbReference type="NCBI Taxonomy" id="43348"/>
    <lineage>
        <taxon>Bacteria</taxon>
        <taxon>Bacillati</taxon>
        <taxon>Actinomycetota</taxon>
        <taxon>Actinomycetes</taxon>
        <taxon>Mycobacteriales</taxon>
        <taxon>Mycobacteriaceae</taxon>
        <taxon>Mycobacterium</taxon>
    </lineage>
</organism>
<dbReference type="InterPro" id="IPR037069">
    <property type="entry name" value="AcylCoA_DH/ox_N_sf"/>
</dbReference>
<dbReference type="FunFam" id="1.20.140.10:FF:000012">
    <property type="entry name" value="Acyl-CoA dehydrogenase fadE12"/>
    <property type="match status" value="1"/>
</dbReference>
<dbReference type="Proteomes" id="UP000467379">
    <property type="component" value="Plasmid pJCM12687"/>
</dbReference>
<sequence>MSFIETDEHRVLRAAVRAIASNFGHDYFLRCVEDKRFTDELWTAIFQQGFGAVNLPQAYGGGGSGFQEMAIVIEELAAQGCPLLFLIVAGMCGPVINQFGTDEQKQYWLPRIAEGSFKMAFAITESDAGSNMFGIKTAARRDGDCWVLRGTKQYITGIDVADAVLVVARTGSTQRNRAELSLFIVDVDSPGLAFTPIPMAMQVPDNQNSVYLDDVRVDGTRLIGGVPGQGTTQIFSSLNPERISVAAQATGLSRYFINKATSYAKQRAVWGVPIGTHQGVAHPLAEARIDMELARLMMQKAAWLFDNGMEVGEAAGMAKVAAADAVLKCFDQAIQIHGGNAFASEYGLADLWGLTRLMRNAPVSREMVLNYVAQHCLGLPRSY</sequence>
<dbReference type="InterPro" id="IPR009100">
    <property type="entry name" value="AcylCoA_DH/oxidase_NM_dom_sf"/>
</dbReference>
<dbReference type="InterPro" id="IPR036250">
    <property type="entry name" value="AcylCo_DH-like_C"/>
</dbReference>
<dbReference type="PANTHER" id="PTHR48083:SF1">
    <property type="entry name" value="DEHYDROGENASE, PUTATIVE (AFU_ORTHOLOGUE AFUA_7G06510)-RELATED"/>
    <property type="match status" value="1"/>
</dbReference>
<comment type="cofactor">
    <cofactor evidence="1 6">
        <name>FAD</name>
        <dbReference type="ChEBI" id="CHEBI:57692"/>
    </cofactor>
</comment>
<protein>
    <submittedName>
        <fullName evidence="10 11">Acyl-CoA dehydrogenase</fullName>
    </submittedName>
</protein>
<dbReference type="InterPro" id="IPR050741">
    <property type="entry name" value="Acyl-CoA_dehydrogenase"/>
</dbReference>
<evidence type="ECO:0000259" key="8">
    <source>
        <dbReference type="Pfam" id="PF02770"/>
    </source>
</evidence>
<dbReference type="GO" id="GO:0033539">
    <property type="term" value="P:fatty acid beta-oxidation using acyl-CoA dehydrogenase"/>
    <property type="evidence" value="ECO:0007669"/>
    <property type="project" value="TreeGrafter"/>
</dbReference>
<dbReference type="SUPFAM" id="SSF47203">
    <property type="entry name" value="Acyl-CoA dehydrogenase C-terminal domain-like"/>
    <property type="match status" value="1"/>
</dbReference>
<feature type="domain" description="Acyl-CoA dehydrogenase/oxidase C-terminal" evidence="7">
    <location>
        <begin position="228"/>
        <end position="367"/>
    </location>
</feature>
<dbReference type="OrthoDB" id="8876745at2"/>
<evidence type="ECO:0000313" key="12">
    <source>
        <dbReference type="Proteomes" id="UP000192441"/>
    </source>
</evidence>
<evidence type="ECO:0000259" key="7">
    <source>
        <dbReference type="Pfam" id="PF00441"/>
    </source>
</evidence>
<dbReference type="Pfam" id="PF00441">
    <property type="entry name" value="Acyl-CoA_dh_1"/>
    <property type="match status" value="1"/>
</dbReference>
<keyword evidence="10" id="KW-0614">Plasmid</keyword>
<dbReference type="RefSeq" id="WP_083130698.1">
    <property type="nucleotide sequence ID" value="NZ_AP022607.1"/>
</dbReference>
<dbReference type="Gene3D" id="1.10.540.10">
    <property type="entry name" value="Acyl-CoA dehydrogenase/oxidase, N-terminal domain"/>
    <property type="match status" value="1"/>
</dbReference>
<dbReference type="SUPFAM" id="SSF56645">
    <property type="entry name" value="Acyl-CoA dehydrogenase NM domain-like"/>
    <property type="match status" value="1"/>
</dbReference>
<reference evidence="10 13" key="2">
    <citation type="journal article" date="2019" name="Emerg. Microbes Infect.">
        <title>Comprehensive subspecies identification of 175 nontuberculous mycobacteria species based on 7547 genomic profiles.</title>
        <authorList>
            <person name="Matsumoto Y."/>
            <person name="Kinjo T."/>
            <person name="Motooka D."/>
            <person name="Nabeya D."/>
            <person name="Jung N."/>
            <person name="Uechi K."/>
            <person name="Horii T."/>
            <person name="Iida T."/>
            <person name="Fujita J."/>
            <person name="Nakamura S."/>
        </authorList>
    </citation>
    <scope>NUCLEOTIDE SEQUENCE [LARGE SCALE GENOMIC DNA]</scope>
    <source>
        <strain evidence="10 13">JCM 12687</strain>
        <plasmid evidence="10">pJCM12687</plasmid>
    </source>
</reference>
<comment type="similarity">
    <text evidence="2 6">Belongs to the acyl-CoA dehydrogenase family.</text>
</comment>
<dbReference type="Pfam" id="PF02770">
    <property type="entry name" value="Acyl-CoA_dh_M"/>
    <property type="match status" value="1"/>
</dbReference>
<dbReference type="InterPro" id="IPR009075">
    <property type="entry name" value="AcylCo_DH/oxidase_C"/>
</dbReference>
<evidence type="ECO:0000256" key="1">
    <source>
        <dbReference type="ARBA" id="ARBA00001974"/>
    </source>
</evidence>
<dbReference type="Pfam" id="PF02771">
    <property type="entry name" value="Acyl-CoA_dh_N"/>
    <property type="match status" value="1"/>
</dbReference>
<dbReference type="InterPro" id="IPR013786">
    <property type="entry name" value="AcylCoA_DH/ox_N"/>
</dbReference>
<evidence type="ECO:0000256" key="5">
    <source>
        <dbReference type="ARBA" id="ARBA00023002"/>
    </source>
</evidence>
<feature type="domain" description="Acyl-CoA dehydrogenase/oxidase N-terminal" evidence="9">
    <location>
        <begin position="6"/>
        <end position="115"/>
    </location>
</feature>
<proteinExistence type="inferred from homology"/>
<reference evidence="11 12" key="1">
    <citation type="submission" date="2016-12" db="EMBL/GenBank/DDBJ databases">
        <title>The new phylogeny of genus Mycobacterium.</title>
        <authorList>
            <person name="Tortoli E."/>
            <person name="Trovato A."/>
            <person name="Cirillo D.M."/>
        </authorList>
    </citation>
    <scope>NUCLEOTIDE SEQUENCE [LARGE SCALE GENOMIC DNA]</scope>
    <source>
        <strain evidence="11 12">DSM 44624</strain>
    </source>
</reference>
<evidence type="ECO:0000313" key="10">
    <source>
        <dbReference type="EMBL" id="BBZ15628.1"/>
    </source>
</evidence>
<keyword evidence="13" id="KW-1185">Reference proteome</keyword>
<evidence type="ECO:0000313" key="13">
    <source>
        <dbReference type="Proteomes" id="UP000467379"/>
    </source>
</evidence>
<dbReference type="GO" id="GO:0003995">
    <property type="term" value="F:acyl-CoA dehydrogenase activity"/>
    <property type="evidence" value="ECO:0007669"/>
    <property type="project" value="TreeGrafter"/>
</dbReference>